<gene>
    <name evidence="2" type="ORF">UFOVP1413_60</name>
    <name evidence="1" type="ORF">UFOVP893_44</name>
</gene>
<sequence>MHATLKLIPTVDTNRTPALNEAAISSTQLVRFVKDRENLGLVQKLGGWSRFYASALGAVPRALWAWRDNLTNDYLAVGCSTSGALGGPLYVISDGAANDITPQTLDNNPAVDCSTTLGDSLVTIGDPGFSAATTGASGDGATATITYAGTHVFPVGGTVVVAGVTPAGYNGTYTATASVAGSVSFASATTGAQTVPGTVDDSGSNITSYAAVFISTHISVGGLILFGLYPCIAASSTTYQIIALDTLGSPALATATVANGGAVAVFDTATGSSIVTVTLADHGFFVGETYPVLVATTVGGVLLEGNYTVQTVPTANTFTIQTAQMATATTSGAINGGDARYTYYITYGPLPAGTGYSTGGYSVGGYSSGAPATAAVGFPLPATDWALDNWGEILIANPDGVNIQVGDVAPGGPIYQWSPTANFQLAQIIPQAPITNHSIFLAMPQRQIVALGSTFTGVQDHLLIRWCDINNFNQWIALVTNQAGSYRLTKGSRIVGGLQGPQQGLIWTDLALWSMQYVNLPDVYNFNEIATGCGLIGKKAMAILNNMVFWMSQSQFFSFSGEGVKPLPCTVWDFIFQELDTTQVDRIRAAANSRFNEVSWFFPTQSSGGEVNAYVKYSLATGGWDFGYLSRTAWIDQSVLGPPVGGSSDNLVFQHETSPDADGQPLVASFQTGYFTVQDGDLLSFIDQVWPDFKWGYYNGAQNASLLMTFYVTDYPGQAARVYGPYTLTQATQYITPRLRGRLVSLKFESNDIDTFWRIGAPRYRLTPAGRF</sequence>
<dbReference type="EMBL" id="LR797364">
    <property type="protein sequence ID" value="CAB4210917.1"/>
    <property type="molecule type" value="Genomic_DNA"/>
</dbReference>
<reference evidence="2" key="1">
    <citation type="submission" date="2020-05" db="EMBL/GenBank/DDBJ databases">
        <authorList>
            <person name="Chiriac C."/>
            <person name="Salcher M."/>
            <person name="Ghai R."/>
            <person name="Kavagutti S V."/>
        </authorList>
    </citation>
    <scope>NUCLEOTIDE SEQUENCE</scope>
</reference>
<dbReference type="Gene3D" id="2.40.30.20">
    <property type="match status" value="1"/>
</dbReference>
<dbReference type="InterPro" id="IPR023366">
    <property type="entry name" value="ATP_synth_asu-like_sf"/>
</dbReference>
<protein>
    <submittedName>
        <fullName evidence="2">Uncharacterized protein</fullName>
    </submittedName>
</protein>
<name>A0A6J5SBR4_9CAUD</name>
<organism evidence="2">
    <name type="scientific">uncultured Caudovirales phage</name>
    <dbReference type="NCBI Taxonomy" id="2100421"/>
    <lineage>
        <taxon>Viruses</taxon>
        <taxon>Duplodnaviria</taxon>
        <taxon>Heunggongvirae</taxon>
        <taxon>Uroviricota</taxon>
        <taxon>Caudoviricetes</taxon>
        <taxon>Peduoviridae</taxon>
        <taxon>Maltschvirus</taxon>
        <taxon>Maltschvirus maltsch</taxon>
    </lineage>
</organism>
<evidence type="ECO:0000313" key="1">
    <source>
        <dbReference type="EMBL" id="CAB4169084.1"/>
    </source>
</evidence>
<proteinExistence type="predicted"/>
<evidence type="ECO:0000313" key="2">
    <source>
        <dbReference type="EMBL" id="CAB4210917.1"/>
    </source>
</evidence>
<accession>A0A6J5SBR4</accession>
<dbReference type="EMBL" id="LR796841">
    <property type="protein sequence ID" value="CAB4169084.1"/>
    <property type="molecule type" value="Genomic_DNA"/>
</dbReference>